<dbReference type="Proteomes" id="UP000566813">
    <property type="component" value="Unassembled WGS sequence"/>
</dbReference>
<dbReference type="GO" id="GO:0005737">
    <property type="term" value="C:cytoplasm"/>
    <property type="evidence" value="ECO:0007669"/>
    <property type="project" value="UniProtKB-SubCell"/>
</dbReference>
<dbReference type="InterPro" id="IPR008183">
    <property type="entry name" value="Aldose_1/G6P_1-epimerase"/>
</dbReference>
<feature type="binding site" evidence="12">
    <location>
        <begin position="203"/>
        <end position="205"/>
    </location>
    <ligand>
        <name>beta-D-galactose</name>
        <dbReference type="ChEBI" id="CHEBI:27667"/>
    </ligand>
</feature>
<dbReference type="PANTHER" id="PTHR10091:SF0">
    <property type="entry name" value="GALACTOSE MUTAROTASE"/>
    <property type="match status" value="1"/>
</dbReference>
<evidence type="ECO:0000313" key="15">
    <source>
        <dbReference type="Proteomes" id="UP000566813"/>
    </source>
</evidence>
<comment type="catalytic activity">
    <reaction evidence="9">
        <text>alpha-D-glucose = beta-D-glucose</text>
        <dbReference type="Rhea" id="RHEA:10264"/>
        <dbReference type="ChEBI" id="CHEBI:15903"/>
        <dbReference type="ChEBI" id="CHEBI:17925"/>
        <dbReference type="EC" id="5.1.3.3"/>
    </reaction>
</comment>
<comment type="pathway">
    <text evidence="2 9">Carbohydrate metabolism; hexose metabolism.</text>
</comment>
<keyword evidence="8 9" id="KW-0119">Carbohydrate metabolism</keyword>
<dbReference type="AlphaFoldDB" id="A0A7X1KLV2"/>
<protein>
    <recommendedName>
        <fullName evidence="9">Aldose 1-epimerase</fullName>
        <ecNumber evidence="9">5.1.3.3</ecNumber>
    </recommendedName>
</protein>
<dbReference type="Gene3D" id="2.70.98.10">
    <property type="match status" value="1"/>
</dbReference>
<comment type="similarity">
    <text evidence="3 9">Belongs to the aldose epimerase family.</text>
</comment>
<dbReference type="GO" id="GO:0030246">
    <property type="term" value="F:carbohydrate binding"/>
    <property type="evidence" value="ECO:0007669"/>
    <property type="project" value="InterPro"/>
</dbReference>
<dbReference type="InterPro" id="IPR047215">
    <property type="entry name" value="Galactose_mutarotase-like"/>
</dbReference>
<comment type="subcellular location">
    <subcellularLocation>
        <location evidence="1">Cytoplasm</location>
    </subcellularLocation>
</comment>
<gene>
    <name evidence="14" type="ORF">H7F51_10625</name>
</gene>
<dbReference type="PANTHER" id="PTHR10091">
    <property type="entry name" value="ALDOSE-1-EPIMERASE"/>
    <property type="match status" value="1"/>
</dbReference>
<evidence type="ECO:0000256" key="6">
    <source>
        <dbReference type="ARBA" id="ARBA00022553"/>
    </source>
</evidence>
<sequence length="379" mass="41032">MFSRFAAACTAFAFAASGGAAVAADAQRADFGTLPDGRKVEVITLSNSHGHSARVLSYGAILQALKVPDRKGKSEDVIEGYNDLAGYLAKPNYFGSTVGRYANRIGAGRFMLDGQAYTLAKNDGPNTLHGGMRGFDKQLWQVLDVSSGPVAHVTMSYVSPDGEEGYPGTLKVTVTYSLDEQGTLSIEYRATTDKATVVNLTGHSYFNLSGEGSGHGILNHLLTIPAQAYTPVDDTLIPTGEIRAVAGTPFDFRKPVSIGERLRDGSDRQMVLGRGYDHNWVIQKAPSTVPVLHARLTDPRSGRQMEVWSNQPGLQFYSGNFIDGTIVGKSGKVYRQSDALCLEPQVFPDTPNKPQFGSARLDPGKEYVHTLVYRFSTVR</sequence>
<evidence type="ECO:0000256" key="10">
    <source>
        <dbReference type="PIRSR" id="PIRSR005096-1"/>
    </source>
</evidence>
<dbReference type="InterPro" id="IPR011013">
    <property type="entry name" value="Gal_mutarotase_sf_dom"/>
</dbReference>
<evidence type="ECO:0000256" key="3">
    <source>
        <dbReference type="ARBA" id="ARBA00006206"/>
    </source>
</evidence>
<dbReference type="PIRSF" id="PIRSF005096">
    <property type="entry name" value="GALM"/>
    <property type="match status" value="1"/>
</dbReference>
<feature type="signal peptide" evidence="13">
    <location>
        <begin position="1"/>
        <end position="23"/>
    </location>
</feature>
<feature type="active site" description="Proton acceptor" evidence="10">
    <location>
        <position position="343"/>
    </location>
</feature>
<evidence type="ECO:0000256" key="9">
    <source>
        <dbReference type="PIRNR" id="PIRNR005096"/>
    </source>
</evidence>
<dbReference type="SUPFAM" id="SSF74650">
    <property type="entry name" value="Galactose mutarotase-like"/>
    <property type="match status" value="1"/>
</dbReference>
<dbReference type="InterPro" id="IPR014718">
    <property type="entry name" value="GH-type_carb-bd"/>
</dbReference>
<feature type="binding site" evidence="11">
    <location>
        <position position="277"/>
    </location>
    <ligand>
        <name>beta-D-galactose</name>
        <dbReference type="ChEBI" id="CHEBI:27667"/>
    </ligand>
</feature>
<dbReference type="CDD" id="cd09019">
    <property type="entry name" value="galactose_mutarotase_like"/>
    <property type="match status" value="1"/>
</dbReference>
<feature type="binding site" evidence="12">
    <location>
        <begin position="103"/>
        <end position="104"/>
    </location>
    <ligand>
        <name>beta-D-galactose</name>
        <dbReference type="ChEBI" id="CHEBI:27667"/>
    </ligand>
</feature>
<keyword evidence="13" id="KW-0732">Signal</keyword>
<feature type="active site" description="Proton donor" evidence="10">
    <location>
        <position position="203"/>
    </location>
</feature>
<evidence type="ECO:0000256" key="11">
    <source>
        <dbReference type="PIRSR" id="PIRSR005096-2"/>
    </source>
</evidence>
<dbReference type="EMBL" id="JACLAW010000007">
    <property type="protein sequence ID" value="MBC2665981.1"/>
    <property type="molecule type" value="Genomic_DNA"/>
</dbReference>
<evidence type="ECO:0000256" key="1">
    <source>
        <dbReference type="ARBA" id="ARBA00004496"/>
    </source>
</evidence>
<keyword evidence="7 9" id="KW-0413">Isomerase</keyword>
<reference evidence="14 15" key="1">
    <citation type="submission" date="2020-08" db="EMBL/GenBank/DDBJ databases">
        <title>The genome sequence of type strain Novosphingobium flavum NBRC 111647.</title>
        <authorList>
            <person name="Liu Y."/>
        </authorList>
    </citation>
    <scope>NUCLEOTIDE SEQUENCE [LARGE SCALE GENOMIC DNA]</scope>
    <source>
        <strain evidence="14 15">NBRC 111647</strain>
    </source>
</reference>
<keyword evidence="15" id="KW-1185">Reference proteome</keyword>
<evidence type="ECO:0000256" key="2">
    <source>
        <dbReference type="ARBA" id="ARBA00005028"/>
    </source>
</evidence>
<dbReference type="InterPro" id="IPR015443">
    <property type="entry name" value="Aldose_1-epimerase"/>
</dbReference>
<dbReference type="GO" id="GO:0004034">
    <property type="term" value="F:aldose 1-epimerase activity"/>
    <property type="evidence" value="ECO:0007669"/>
    <property type="project" value="UniProtKB-EC"/>
</dbReference>
<feature type="chain" id="PRO_5031549376" description="Aldose 1-epimerase" evidence="13">
    <location>
        <begin position="24"/>
        <end position="379"/>
    </location>
</feature>
<dbReference type="FunFam" id="2.70.98.10:FF:000003">
    <property type="entry name" value="Aldose 1-epimerase"/>
    <property type="match status" value="1"/>
</dbReference>
<keyword evidence="5" id="KW-0963">Cytoplasm</keyword>
<dbReference type="GO" id="GO:0006006">
    <property type="term" value="P:glucose metabolic process"/>
    <property type="evidence" value="ECO:0007669"/>
    <property type="project" value="TreeGrafter"/>
</dbReference>
<evidence type="ECO:0000313" key="14">
    <source>
        <dbReference type="EMBL" id="MBC2665981.1"/>
    </source>
</evidence>
<evidence type="ECO:0000256" key="8">
    <source>
        <dbReference type="ARBA" id="ARBA00023277"/>
    </source>
</evidence>
<name>A0A7X1KLV2_9SPHN</name>
<evidence type="ECO:0000256" key="5">
    <source>
        <dbReference type="ARBA" id="ARBA00022490"/>
    </source>
</evidence>
<comment type="subunit">
    <text evidence="4">Monomer.</text>
</comment>
<organism evidence="14 15">
    <name type="scientific">Novosphingobium flavum</name>
    <dbReference type="NCBI Taxonomy" id="1778672"/>
    <lineage>
        <taxon>Bacteria</taxon>
        <taxon>Pseudomonadati</taxon>
        <taxon>Pseudomonadota</taxon>
        <taxon>Alphaproteobacteria</taxon>
        <taxon>Sphingomonadales</taxon>
        <taxon>Sphingomonadaceae</taxon>
        <taxon>Novosphingobium</taxon>
    </lineage>
</organism>
<accession>A0A7X1KLV2</accession>
<dbReference type="EC" id="5.1.3.3" evidence="9"/>
<comment type="caution">
    <text evidence="14">The sequence shown here is derived from an EMBL/GenBank/DDBJ whole genome shotgun (WGS) entry which is preliminary data.</text>
</comment>
<evidence type="ECO:0000256" key="4">
    <source>
        <dbReference type="ARBA" id="ARBA00011245"/>
    </source>
</evidence>
<dbReference type="Pfam" id="PF01263">
    <property type="entry name" value="Aldose_epim"/>
    <property type="match status" value="1"/>
</dbReference>
<evidence type="ECO:0000256" key="12">
    <source>
        <dbReference type="PIRSR" id="PIRSR005096-3"/>
    </source>
</evidence>
<keyword evidence="6" id="KW-0597">Phosphoprotein</keyword>
<dbReference type="RefSeq" id="WP_185664285.1">
    <property type="nucleotide sequence ID" value="NZ_JACLAW010000007.1"/>
</dbReference>
<dbReference type="NCBIfam" id="NF008277">
    <property type="entry name" value="PRK11055.1"/>
    <property type="match status" value="1"/>
</dbReference>
<dbReference type="GO" id="GO:0033499">
    <property type="term" value="P:galactose catabolic process via UDP-galactose, Leloir pathway"/>
    <property type="evidence" value="ECO:0007669"/>
    <property type="project" value="TreeGrafter"/>
</dbReference>
<dbReference type="UniPathway" id="UPA00242"/>
<evidence type="ECO:0000256" key="13">
    <source>
        <dbReference type="SAM" id="SignalP"/>
    </source>
</evidence>
<evidence type="ECO:0000256" key="7">
    <source>
        <dbReference type="ARBA" id="ARBA00023235"/>
    </source>
</evidence>
<proteinExistence type="inferred from homology"/>